<evidence type="ECO:0000313" key="2">
    <source>
        <dbReference type="Proteomes" id="UP000002028"/>
    </source>
</evidence>
<gene>
    <name evidence="1" type="ordered locus">Slin_6807</name>
</gene>
<sequence>MDDFRNFNIYINDSLLVKYNKNSIVKQFFY</sequence>
<protein>
    <submittedName>
        <fullName evidence="1">Uncharacterized protein</fullName>
    </submittedName>
</protein>
<reference evidence="1 2" key="1">
    <citation type="journal article" date="2010" name="Stand. Genomic Sci.">
        <title>Complete genome sequence of Spirosoma linguale type strain (1).</title>
        <authorList>
            <person name="Lail K."/>
            <person name="Sikorski J."/>
            <person name="Saunders E."/>
            <person name="Lapidus A."/>
            <person name="Glavina Del Rio T."/>
            <person name="Copeland A."/>
            <person name="Tice H."/>
            <person name="Cheng J.-F."/>
            <person name="Lucas S."/>
            <person name="Nolan M."/>
            <person name="Bruce D."/>
            <person name="Goodwin L."/>
            <person name="Pitluck S."/>
            <person name="Ivanova N."/>
            <person name="Mavromatis K."/>
            <person name="Ovchinnikova G."/>
            <person name="Pati A."/>
            <person name="Chen A."/>
            <person name="Palaniappan K."/>
            <person name="Land M."/>
            <person name="Hauser L."/>
            <person name="Chang Y.-J."/>
            <person name="Jeffries C.D."/>
            <person name="Chain P."/>
            <person name="Brettin T."/>
            <person name="Detter J.C."/>
            <person name="Schuetze A."/>
            <person name="Rohde M."/>
            <person name="Tindall B.J."/>
            <person name="Goeker M."/>
            <person name="Bristow J."/>
            <person name="Eisen J.A."/>
            <person name="Markowitz V."/>
            <person name="Hugenholtz P."/>
            <person name="Kyrpides N.C."/>
            <person name="Klenk H.-P."/>
            <person name="Chen F."/>
        </authorList>
    </citation>
    <scope>NUCLEOTIDE SEQUENCE [LARGE SCALE GENOMIC DNA]</scope>
    <source>
        <strain evidence="2">ATCC 33905 / DSM 74 / LMG 10896 / Claus 1</strain>
    </source>
</reference>
<accession>D2QVC5</accession>
<dbReference type="EMBL" id="CP001770">
    <property type="protein sequence ID" value="ADB42757.1"/>
    <property type="molecule type" value="Genomic_DNA"/>
</dbReference>
<name>D2QVC5_SPILD</name>
<geneLocation type="plasmid" evidence="1 2">
    <name>pSLIN01</name>
</geneLocation>
<keyword evidence="1" id="KW-0614">Plasmid</keyword>
<keyword evidence="2" id="KW-1185">Reference proteome</keyword>
<organism evidence="1 2">
    <name type="scientific">Spirosoma linguale (strain ATCC 33905 / DSM 74 / LMG 10896 / Claus 1)</name>
    <dbReference type="NCBI Taxonomy" id="504472"/>
    <lineage>
        <taxon>Bacteria</taxon>
        <taxon>Pseudomonadati</taxon>
        <taxon>Bacteroidota</taxon>
        <taxon>Cytophagia</taxon>
        <taxon>Cytophagales</taxon>
        <taxon>Cytophagaceae</taxon>
        <taxon>Spirosoma</taxon>
    </lineage>
</organism>
<dbReference type="Proteomes" id="UP000002028">
    <property type="component" value="Plasmid pSLIN01"/>
</dbReference>
<proteinExistence type="predicted"/>
<dbReference type="KEGG" id="sli:Slin_6807"/>
<dbReference type="AlphaFoldDB" id="D2QVC5"/>
<evidence type="ECO:0000313" key="1">
    <source>
        <dbReference type="EMBL" id="ADB42757.1"/>
    </source>
</evidence>
<dbReference type="HOGENOM" id="CLU_3405542_0_0_10"/>